<feature type="transmembrane region" description="Helical" evidence="2">
    <location>
        <begin position="37"/>
        <end position="54"/>
    </location>
</feature>
<dbReference type="Proteomes" id="UP000006329">
    <property type="component" value="Unassembled WGS sequence"/>
</dbReference>
<dbReference type="AlphaFoldDB" id="A0A0E2BB40"/>
<feature type="repeat" description="TPR" evidence="1">
    <location>
        <begin position="493"/>
        <end position="526"/>
    </location>
</feature>
<reference evidence="3" key="1">
    <citation type="submission" date="2012-10" db="EMBL/GenBank/DDBJ databases">
        <authorList>
            <person name="Harkins D.M."/>
            <person name="Durkin A.S."/>
            <person name="Brinkac L.M."/>
            <person name="Haft D.H."/>
            <person name="Selengut J.D."/>
            <person name="Sanka R."/>
            <person name="DePew J."/>
            <person name="Purushe J."/>
            <person name="Matthias M.A."/>
            <person name="Vinetz J.M."/>
            <person name="Sutton G.G."/>
            <person name="Nierman W.C."/>
            <person name="Fouts D.E."/>
        </authorList>
    </citation>
    <scope>NUCLEOTIDE SEQUENCE [LARGE SCALE GENOMIC DNA]</scope>
    <source>
        <strain evidence="3">MOR084</strain>
    </source>
</reference>
<evidence type="ECO:0000256" key="2">
    <source>
        <dbReference type="SAM" id="Phobius"/>
    </source>
</evidence>
<organism evidence="3 4">
    <name type="scientific">Leptospira santarosai str. MOR084</name>
    <dbReference type="NCBI Taxonomy" id="1049984"/>
    <lineage>
        <taxon>Bacteria</taxon>
        <taxon>Pseudomonadati</taxon>
        <taxon>Spirochaetota</taxon>
        <taxon>Spirochaetia</taxon>
        <taxon>Leptospirales</taxon>
        <taxon>Leptospiraceae</taxon>
        <taxon>Leptospira</taxon>
    </lineage>
</organism>
<evidence type="ECO:0000313" key="3">
    <source>
        <dbReference type="EMBL" id="EKO32114.1"/>
    </source>
</evidence>
<dbReference type="InterPro" id="IPR019734">
    <property type="entry name" value="TPR_rpt"/>
</dbReference>
<protein>
    <submittedName>
        <fullName evidence="3">Tetratricopeptide repeat protein</fullName>
    </submittedName>
</protein>
<dbReference type="EMBL" id="AHON02000080">
    <property type="protein sequence ID" value="EKO32114.1"/>
    <property type="molecule type" value="Genomic_DNA"/>
</dbReference>
<name>A0A0E2BB40_9LEPT</name>
<dbReference type="PANTHER" id="PTHR12558:SF13">
    <property type="entry name" value="CELL DIVISION CYCLE PROTEIN 27 HOMOLOG"/>
    <property type="match status" value="1"/>
</dbReference>
<accession>A0A0E2BB40</accession>
<dbReference type="Pfam" id="PF14559">
    <property type="entry name" value="TPR_19"/>
    <property type="match status" value="1"/>
</dbReference>
<keyword evidence="1" id="KW-0802">TPR repeat</keyword>
<dbReference type="Pfam" id="PF13181">
    <property type="entry name" value="TPR_8"/>
    <property type="match status" value="1"/>
</dbReference>
<evidence type="ECO:0000313" key="4">
    <source>
        <dbReference type="Proteomes" id="UP000006329"/>
    </source>
</evidence>
<comment type="caution">
    <text evidence="3">The sequence shown here is derived from an EMBL/GenBank/DDBJ whole genome shotgun (WGS) entry which is preliminary data.</text>
</comment>
<dbReference type="Gene3D" id="1.25.40.10">
    <property type="entry name" value="Tetratricopeptide repeat domain"/>
    <property type="match status" value="4"/>
</dbReference>
<feature type="repeat" description="TPR" evidence="1">
    <location>
        <begin position="227"/>
        <end position="260"/>
    </location>
</feature>
<gene>
    <name evidence="3" type="ORF">LEP1GSC179_0482</name>
</gene>
<dbReference type="SUPFAM" id="SSF48452">
    <property type="entry name" value="TPR-like"/>
    <property type="match status" value="3"/>
</dbReference>
<proteinExistence type="predicted"/>
<keyword evidence="2" id="KW-0472">Membrane</keyword>
<dbReference type="PANTHER" id="PTHR12558">
    <property type="entry name" value="CELL DIVISION CYCLE 16,23,27"/>
    <property type="match status" value="1"/>
</dbReference>
<keyword evidence="2" id="KW-1133">Transmembrane helix</keyword>
<dbReference type="InterPro" id="IPR011990">
    <property type="entry name" value="TPR-like_helical_dom_sf"/>
</dbReference>
<keyword evidence="2" id="KW-0812">Transmembrane</keyword>
<dbReference type="PROSITE" id="PS50005">
    <property type="entry name" value="TPR"/>
    <property type="match status" value="2"/>
</dbReference>
<dbReference type="SMART" id="SM00028">
    <property type="entry name" value="TPR"/>
    <property type="match status" value="10"/>
</dbReference>
<dbReference type="Pfam" id="PF13432">
    <property type="entry name" value="TPR_16"/>
    <property type="match status" value="2"/>
</dbReference>
<evidence type="ECO:0000256" key="1">
    <source>
        <dbReference type="PROSITE-ProRule" id="PRU00339"/>
    </source>
</evidence>
<sequence length="691" mass="80021">MKFWADGSRQMEHSFQICPVTRMNQANNKVIRGRLSGVWYLTFLFFFFPISVFSQSECEHSGSLVAPEFFLSLAFERQTEAAKLLSQEKSRKTYYEESVEYYDRYIHCSTALNRQVSPVSRSAKANVHFFLGQLEKADKEADAVIFSDPDFRDGYLLKARILIRSGEFQKASDYLETNLSRFSDDSDFLYLLGSLNQELKNYPRAILYLTSLNDSIRNREGNQKYRSFVDKSLGEMYFANGQFRKALYFLSSYLHRNPSDISTRLTLAKIWNQLGKFSSARKELNRILKTKKNLSSVEHLLAETYFVESRATAFEYFNTLNRNSKIPKEGVLEGLYLVFLGRYSEAKKLLLPIKEKFPGRLAVRLAMLDVYEREKNPSLYLRELREVSELAFEIQQFELAERTAQRALAIPDKTQEWNDAEIYDFLASCHEQSGYVYRAILTARKAVENARKEEEKLKFQLHLAYLLRANPPGKKEEAEAIIRNVLQTHPETAYARYLLGIVLVSREKYKEALEELNAAIETDPGNGAYYFYRASVHEKLEQQESMEKDLKKSIEIDPGNPIAYNYLGYYLSEKGIRLNESLLLVRRAVELAPDNEAYQDSLGWIFFKLGNHDEALLHLQLAYQILKDKGEEDPVILEHIGDVYKEKTQFGNAVAYWEKSLKLFKKKEDISRIQKKLQSGSSESSGNRNGK</sequence>
<keyword evidence="4" id="KW-1185">Reference proteome</keyword>